<feature type="chain" id="PRO_5041518633" description="Endoglucanase" evidence="13">
    <location>
        <begin position="27"/>
        <end position="715"/>
    </location>
</feature>
<dbReference type="EMBL" id="JAVXUP010002428">
    <property type="protein sequence ID" value="KAK3003369.1"/>
    <property type="molecule type" value="Genomic_DNA"/>
</dbReference>
<keyword evidence="9 12" id="KW-0119">Carbohydrate metabolism</keyword>
<proteinExistence type="inferred from homology"/>
<evidence type="ECO:0000256" key="8">
    <source>
        <dbReference type="ARBA" id="ARBA00023180"/>
    </source>
</evidence>
<sequence length="715" mass="79944">QARMAGFASFPCLLLVLLVGFEASSAAASFDYGDALDKSLLFFEAQRSGKLPARQRVKWRGDSGLKDGSLQGVDLVGGYYDAGDHVKFGLPMAFTVTMLSWGAIDFRKEVVGLNQMGHTLDAIKWGTDYFIKAHPQPDVLWGQVGDGDSDHYCWQRAEDMTTPRNAYKLDRNHPGSDLAGETAAAMAAASIAFLPYDSSYSHLLLVHAKQIFSFADRFRGSYDDSIQCARQFYQSSGYMDELLWAAAWLYRATKDEYYLKYVVDNAVSMGGTGWAVKEFSWDNKYAGLQVLLSKVLLEGAGGAYTSTLQQYKAKADYFMCACQQKNNGYNAPMTPGGLLYLHEWNNLQYVTSAAFLHAVYSDYLSIAKAVLKCPDAQLQPQDVLKFAKSQACHLAPTQSLSMPSCDASKGDLVSCPAYTDPSTCTLSQMFRDMYIYQNYSHFIFQKLFDQLVLTRISSWGRYILQADYILGKNPKSMSYLVGYGPNYPFHAHHRGASIASMSVLPSLVGCVQGYESWYRRPEGNPNALFGALVGGPSSNDEFSDDRTNYEQTEPTISGTAPLVGLFSKLQILNGHPGYHTERPRPYSTTPDSSPKAEPVLHPQPAYWIQHFAFLFHYYADVPVKFFHAITESWRVGGLTYYRHKVIVKNVSKKPITDLKLTIENLKGSVWGIYPTQEKKTYEFPQWLKVLKPDSEATFVYVQGGPQAKVSIKSYH</sequence>
<evidence type="ECO:0000256" key="4">
    <source>
        <dbReference type="ARBA" id="ARBA00022525"/>
    </source>
</evidence>
<comment type="caution">
    <text evidence="16">The sequence shown here is derived from an EMBL/GenBank/DDBJ whole genome shotgun (WGS) entry which is preliminary data.</text>
</comment>
<evidence type="ECO:0000256" key="10">
    <source>
        <dbReference type="ARBA" id="ARBA00023295"/>
    </source>
</evidence>
<dbReference type="GO" id="GO:0030245">
    <property type="term" value="P:cellulose catabolic process"/>
    <property type="evidence" value="ECO:0007669"/>
    <property type="project" value="UniProtKB-KW"/>
</dbReference>
<dbReference type="SMART" id="SM01063">
    <property type="entry name" value="CBM49"/>
    <property type="match status" value="1"/>
</dbReference>
<keyword evidence="10 12" id="KW-0326">Glycosidase</keyword>
<reference evidence="16" key="1">
    <citation type="submission" date="2022-12" db="EMBL/GenBank/DDBJ databases">
        <title>Draft genome assemblies for two species of Escallonia (Escalloniales).</title>
        <authorList>
            <person name="Chanderbali A."/>
            <person name="Dervinis C."/>
            <person name="Anghel I."/>
            <person name="Soltis D."/>
            <person name="Soltis P."/>
            <person name="Zapata F."/>
        </authorList>
    </citation>
    <scope>NUCLEOTIDE SEQUENCE</scope>
    <source>
        <strain evidence="16">UCBG64.0493</strain>
        <tissue evidence="16">Leaf</tissue>
    </source>
</reference>
<comment type="catalytic activity">
    <reaction evidence="1 13">
        <text>Endohydrolysis of (1-&gt;4)-beta-D-glucosidic linkages in cellulose, lichenin and cereal beta-D-glucans.</text>
        <dbReference type="EC" id="3.2.1.4"/>
    </reaction>
</comment>
<gene>
    <name evidence="16" type="ORF">RJ639_018292</name>
</gene>
<evidence type="ECO:0000259" key="15">
    <source>
        <dbReference type="SMART" id="SM01063"/>
    </source>
</evidence>
<evidence type="ECO:0000256" key="13">
    <source>
        <dbReference type="RuleBase" id="RU361166"/>
    </source>
</evidence>
<dbReference type="Pfam" id="PF09478">
    <property type="entry name" value="CBM49"/>
    <property type="match status" value="1"/>
</dbReference>
<comment type="subcellular location">
    <subcellularLocation>
        <location evidence="2">Secreted</location>
    </subcellularLocation>
</comment>
<keyword evidence="4" id="KW-0964">Secreted</keyword>
<feature type="non-terminal residue" evidence="16">
    <location>
        <position position="715"/>
    </location>
</feature>
<evidence type="ECO:0000256" key="9">
    <source>
        <dbReference type="ARBA" id="ARBA00023277"/>
    </source>
</evidence>
<evidence type="ECO:0000256" key="6">
    <source>
        <dbReference type="ARBA" id="ARBA00022801"/>
    </source>
</evidence>
<dbReference type="InterPro" id="IPR018221">
    <property type="entry name" value="Glyco_hydro_9_His_AS"/>
</dbReference>
<dbReference type="AlphaFoldDB" id="A0AA88VAB8"/>
<dbReference type="GO" id="GO:0005576">
    <property type="term" value="C:extracellular region"/>
    <property type="evidence" value="ECO:0007669"/>
    <property type="project" value="UniProtKB-SubCell"/>
</dbReference>
<comment type="similarity">
    <text evidence="3 12 13">Belongs to the glycosyl hydrolase 9 (cellulase E) family.</text>
</comment>
<evidence type="ECO:0000256" key="5">
    <source>
        <dbReference type="ARBA" id="ARBA00022729"/>
    </source>
</evidence>
<dbReference type="Proteomes" id="UP001188597">
    <property type="component" value="Unassembled WGS sequence"/>
</dbReference>
<feature type="region of interest" description="Disordered" evidence="14">
    <location>
        <begin position="576"/>
        <end position="597"/>
    </location>
</feature>
<keyword evidence="7 13" id="KW-0136">Cellulose degradation</keyword>
<protein>
    <recommendedName>
        <fullName evidence="13">Endoglucanase</fullName>
        <ecNumber evidence="13">3.2.1.4</ecNumber>
    </recommendedName>
</protein>
<dbReference type="InterPro" id="IPR012341">
    <property type="entry name" value="6hp_glycosidase-like_sf"/>
</dbReference>
<evidence type="ECO:0000256" key="2">
    <source>
        <dbReference type="ARBA" id="ARBA00004613"/>
    </source>
</evidence>
<feature type="active site" evidence="12">
    <location>
        <position position="492"/>
    </location>
</feature>
<evidence type="ECO:0000256" key="14">
    <source>
        <dbReference type="SAM" id="MobiDB-lite"/>
    </source>
</evidence>
<keyword evidence="11 12" id="KW-0624">Polysaccharide degradation</keyword>
<feature type="domain" description="Carbohydrate binding" evidence="15">
    <location>
        <begin position="623"/>
        <end position="703"/>
    </location>
</feature>
<evidence type="ECO:0000313" key="16">
    <source>
        <dbReference type="EMBL" id="KAK3003369.1"/>
    </source>
</evidence>
<feature type="signal peptide" evidence="13">
    <location>
        <begin position="1"/>
        <end position="26"/>
    </location>
</feature>
<organism evidence="16 17">
    <name type="scientific">Escallonia herrerae</name>
    <dbReference type="NCBI Taxonomy" id="1293975"/>
    <lineage>
        <taxon>Eukaryota</taxon>
        <taxon>Viridiplantae</taxon>
        <taxon>Streptophyta</taxon>
        <taxon>Embryophyta</taxon>
        <taxon>Tracheophyta</taxon>
        <taxon>Spermatophyta</taxon>
        <taxon>Magnoliopsida</taxon>
        <taxon>eudicotyledons</taxon>
        <taxon>Gunneridae</taxon>
        <taxon>Pentapetalae</taxon>
        <taxon>asterids</taxon>
        <taxon>campanulids</taxon>
        <taxon>Escalloniales</taxon>
        <taxon>Escalloniaceae</taxon>
        <taxon>Escallonia</taxon>
    </lineage>
</organism>
<evidence type="ECO:0000313" key="17">
    <source>
        <dbReference type="Proteomes" id="UP001188597"/>
    </source>
</evidence>
<dbReference type="EC" id="3.2.1.4" evidence="13"/>
<keyword evidence="6 12" id="KW-0378">Hydrolase</keyword>
<evidence type="ECO:0000256" key="3">
    <source>
        <dbReference type="ARBA" id="ARBA00007072"/>
    </source>
</evidence>
<dbReference type="PANTHER" id="PTHR22298">
    <property type="entry name" value="ENDO-1,4-BETA-GLUCANASE"/>
    <property type="match status" value="1"/>
</dbReference>
<dbReference type="Pfam" id="PF00759">
    <property type="entry name" value="Glyco_hydro_9"/>
    <property type="match status" value="2"/>
</dbReference>
<dbReference type="InterPro" id="IPR008928">
    <property type="entry name" value="6-hairpin_glycosidase_sf"/>
</dbReference>
<keyword evidence="5 13" id="KW-0732">Signal</keyword>
<dbReference type="InterPro" id="IPR019028">
    <property type="entry name" value="CBM_49"/>
</dbReference>
<dbReference type="GO" id="GO:0008810">
    <property type="term" value="F:cellulase activity"/>
    <property type="evidence" value="ECO:0007669"/>
    <property type="project" value="UniProtKB-EC"/>
</dbReference>
<evidence type="ECO:0000256" key="1">
    <source>
        <dbReference type="ARBA" id="ARBA00000966"/>
    </source>
</evidence>
<keyword evidence="17" id="KW-1185">Reference proteome</keyword>
<dbReference type="InterPro" id="IPR001701">
    <property type="entry name" value="Glyco_hydro_9"/>
</dbReference>
<name>A0AA88VAB8_9ASTE</name>
<evidence type="ECO:0000256" key="11">
    <source>
        <dbReference type="ARBA" id="ARBA00023326"/>
    </source>
</evidence>
<evidence type="ECO:0000256" key="12">
    <source>
        <dbReference type="PROSITE-ProRule" id="PRU10059"/>
    </source>
</evidence>
<keyword evidence="8" id="KW-0325">Glycoprotein</keyword>
<dbReference type="PROSITE" id="PS00592">
    <property type="entry name" value="GH9_2"/>
    <property type="match status" value="1"/>
</dbReference>
<dbReference type="GO" id="GO:0030246">
    <property type="term" value="F:carbohydrate binding"/>
    <property type="evidence" value="ECO:0007669"/>
    <property type="project" value="InterPro"/>
</dbReference>
<dbReference type="Gene3D" id="1.50.10.10">
    <property type="match status" value="2"/>
</dbReference>
<accession>A0AA88VAB8</accession>
<evidence type="ECO:0000256" key="7">
    <source>
        <dbReference type="ARBA" id="ARBA00023001"/>
    </source>
</evidence>
<dbReference type="SUPFAM" id="SSF48208">
    <property type="entry name" value="Six-hairpin glycosidases"/>
    <property type="match status" value="1"/>
</dbReference>